<dbReference type="SUPFAM" id="SSF54849">
    <property type="entry name" value="GroEL-intermediate domain like"/>
    <property type="match status" value="1"/>
</dbReference>
<dbReference type="NCBIfam" id="NF009487">
    <property type="entry name" value="PRK12849.1"/>
    <property type="match status" value="1"/>
</dbReference>
<evidence type="ECO:0000256" key="4">
    <source>
        <dbReference type="ARBA" id="ARBA00023186"/>
    </source>
</evidence>
<dbReference type="FunFam" id="3.50.7.10:FF:000001">
    <property type="entry name" value="60 kDa chaperonin"/>
    <property type="match status" value="1"/>
</dbReference>
<dbReference type="Pfam" id="PF00118">
    <property type="entry name" value="Cpn60_TCP1"/>
    <property type="match status" value="1"/>
</dbReference>
<dbReference type="InterPro" id="IPR018370">
    <property type="entry name" value="Chaperonin_Cpn60_CS"/>
</dbReference>
<name>A0A133VMD4_9EURY</name>
<dbReference type="SUPFAM" id="SSF48592">
    <property type="entry name" value="GroEL equatorial domain-like"/>
    <property type="match status" value="1"/>
</dbReference>
<dbReference type="NCBIfam" id="NF009488">
    <property type="entry name" value="PRK12850.1"/>
    <property type="match status" value="1"/>
</dbReference>
<dbReference type="InterPro" id="IPR001844">
    <property type="entry name" value="Cpn60/GroEL"/>
</dbReference>
<evidence type="ECO:0000313" key="7">
    <source>
        <dbReference type="Proteomes" id="UP000070263"/>
    </source>
</evidence>
<dbReference type="InterPro" id="IPR027409">
    <property type="entry name" value="GroEL-like_apical_dom_sf"/>
</dbReference>
<evidence type="ECO:0000256" key="1">
    <source>
        <dbReference type="ARBA" id="ARBA00006607"/>
    </source>
</evidence>
<dbReference type="InterPro" id="IPR002423">
    <property type="entry name" value="Cpn60/GroEL/TCP-1"/>
</dbReference>
<keyword evidence="4" id="KW-0143">Chaperone</keyword>
<dbReference type="AlphaFoldDB" id="A0A133VMD4"/>
<dbReference type="PROSITE" id="PS00296">
    <property type="entry name" value="CHAPERONINS_CPN60"/>
    <property type="match status" value="1"/>
</dbReference>
<evidence type="ECO:0000256" key="2">
    <source>
        <dbReference type="ARBA" id="ARBA00022741"/>
    </source>
</evidence>
<sequence length="537" mass="57521">MAAKQLMYSDEARKQILNGVQKLADAVRVTMGPTGRNVILQKDYGEPNVTKDGVTVAKEIDLEGEFENMGAKMVNEVASQTSDEAGDGTTTATVLAELVYSEGLKAVSAGANPMALKRGIDASVKSIIKELKGLSRDVENKEEIAHVGTISANNDPQIGNLLAEAVDKVGKDGVITVEEGRSTETTLDFVEGMQFDKGYLSPYFVTSSEDMTVELEEAYILICEEEISNVQDIVPVLEKVATADKPLLIVADDIEGEALAALVVNKLRGTLKCCAVKAPGFGDRRKAQLGDLAVLTGGRFLSEDMGVDLENVQIDDLGRAKTIRVNEDETTIIGGQGPDKEIQARIKQIRRQIDESTSDYDQEKLQERLARMTGGVAVVKVGAATETEMTEKKARVEDALHATRAAADEGIVAGGGCALLRCKEAIEKRRERLRGDEKMGAEIIAKAIEAPIRTIAENTGNNGAVVVSDVLEKDEGEGFDANTGEYVNMFDAGIIDPTKVTRTALQSASSVAGLMLSTETMVTDLEEDEEAVEGSVS</sequence>
<dbReference type="InterPro" id="IPR027413">
    <property type="entry name" value="GROEL-like_equatorial_sf"/>
</dbReference>
<dbReference type="PRINTS" id="PR00298">
    <property type="entry name" value="CHAPERONIN60"/>
</dbReference>
<proteinExistence type="inferred from homology"/>
<evidence type="ECO:0000256" key="3">
    <source>
        <dbReference type="ARBA" id="ARBA00022840"/>
    </source>
</evidence>
<dbReference type="PATRIC" id="fig|1698280.3.peg.699"/>
<accession>A0A133VMD4</accession>
<evidence type="ECO:0000256" key="5">
    <source>
        <dbReference type="RuleBase" id="RU000418"/>
    </source>
</evidence>
<evidence type="ECO:0000313" key="6">
    <source>
        <dbReference type="EMBL" id="KXB07612.1"/>
    </source>
</evidence>
<dbReference type="GO" id="GO:0140662">
    <property type="term" value="F:ATP-dependent protein folding chaperone"/>
    <property type="evidence" value="ECO:0007669"/>
    <property type="project" value="InterPro"/>
</dbReference>
<dbReference type="GO" id="GO:0042026">
    <property type="term" value="P:protein refolding"/>
    <property type="evidence" value="ECO:0007669"/>
    <property type="project" value="InterPro"/>
</dbReference>
<dbReference type="Gene3D" id="3.30.260.10">
    <property type="entry name" value="TCP-1-like chaperonin intermediate domain"/>
    <property type="match status" value="1"/>
</dbReference>
<dbReference type="EMBL" id="LHYE01000004">
    <property type="protein sequence ID" value="KXB07612.1"/>
    <property type="molecule type" value="Genomic_DNA"/>
</dbReference>
<dbReference type="HAMAP" id="MF_00600">
    <property type="entry name" value="CH60"/>
    <property type="match status" value="1"/>
</dbReference>
<comment type="similarity">
    <text evidence="1 5">Belongs to the chaperonin (HSP60) family.</text>
</comment>
<keyword evidence="7" id="KW-1185">Reference proteome</keyword>
<comment type="caution">
    <text evidence="6">The sequence shown here is derived from an EMBL/GenBank/DDBJ whole genome shotgun (WGS) entry which is preliminary data.</text>
</comment>
<dbReference type="SUPFAM" id="SSF52029">
    <property type="entry name" value="GroEL apical domain-like"/>
    <property type="match status" value="1"/>
</dbReference>
<gene>
    <name evidence="6" type="primary">groEL</name>
    <name evidence="6" type="ORF">AKJ51_00640</name>
</gene>
<protein>
    <submittedName>
        <fullName evidence="6">Molecular chaperone GroEL</fullName>
    </submittedName>
</protein>
<dbReference type="CDD" id="cd03344">
    <property type="entry name" value="GroEL"/>
    <property type="match status" value="1"/>
</dbReference>
<organism evidence="6 7">
    <name type="scientific">candidate division MSBL1 archaeon SCGC-AAA382A20</name>
    <dbReference type="NCBI Taxonomy" id="1698280"/>
    <lineage>
        <taxon>Archaea</taxon>
        <taxon>Methanobacteriati</taxon>
        <taxon>Methanobacteriota</taxon>
        <taxon>candidate division MSBL1</taxon>
    </lineage>
</organism>
<dbReference type="Gene3D" id="1.10.560.10">
    <property type="entry name" value="GroEL-like equatorial domain"/>
    <property type="match status" value="1"/>
</dbReference>
<dbReference type="NCBIfam" id="TIGR02348">
    <property type="entry name" value="GroEL"/>
    <property type="match status" value="1"/>
</dbReference>
<dbReference type="InterPro" id="IPR027410">
    <property type="entry name" value="TCP-1-like_intermed_sf"/>
</dbReference>
<reference evidence="6 7" key="1">
    <citation type="journal article" date="2016" name="Sci. Rep.">
        <title>Metabolic traits of an uncultured archaeal lineage -MSBL1- from brine pools of the Red Sea.</title>
        <authorList>
            <person name="Mwirichia R."/>
            <person name="Alam I."/>
            <person name="Rashid M."/>
            <person name="Vinu M."/>
            <person name="Ba-Alawi W."/>
            <person name="Anthony Kamau A."/>
            <person name="Kamanda Ngugi D."/>
            <person name="Goker M."/>
            <person name="Klenk H.P."/>
            <person name="Bajic V."/>
            <person name="Stingl U."/>
        </authorList>
    </citation>
    <scope>NUCLEOTIDE SEQUENCE [LARGE SCALE GENOMIC DNA]</scope>
    <source>
        <strain evidence="6">SCGC-AAA382A20</strain>
    </source>
</reference>
<dbReference type="NCBIfam" id="NF009489">
    <property type="entry name" value="PRK12851.1"/>
    <property type="match status" value="1"/>
</dbReference>
<dbReference type="Gene3D" id="3.50.7.10">
    <property type="entry name" value="GroEL"/>
    <property type="match status" value="1"/>
</dbReference>
<dbReference type="GO" id="GO:0005524">
    <property type="term" value="F:ATP binding"/>
    <property type="evidence" value="ECO:0007669"/>
    <property type="project" value="UniProtKB-KW"/>
</dbReference>
<dbReference type="Proteomes" id="UP000070263">
    <property type="component" value="Unassembled WGS sequence"/>
</dbReference>
<dbReference type="PANTHER" id="PTHR45633">
    <property type="entry name" value="60 KDA HEAT SHOCK PROTEIN, MITOCHONDRIAL"/>
    <property type="match status" value="1"/>
</dbReference>
<keyword evidence="3" id="KW-0067">ATP-binding</keyword>
<keyword evidence="2" id="KW-0547">Nucleotide-binding</keyword>
<dbReference type="NCBIfam" id="NF000592">
    <property type="entry name" value="PRK00013.1"/>
    <property type="match status" value="1"/>
</dbReference>